<name>A0ABS9KLW8_9BACT</name>
<evidence type="ECO:0000313" key="2">
    <source>
        <dbReference type="EMBL" id="MCG2613304.1"/>
    </source>
</evidence>
<gene>
    <name evidence="2" type="ORF">LZZ85_03395</name>
</gene>
<sequence length="408" mass="44278">MGKKSHYRGLLLKEFYFSGKLSCADLSERIGKSVPLTMNLLTELINEGVVIESGYAPSSGGRRPVTYAIKPDTIYILSVAMDQLVSRISLMDIDNNHVIPVERFELPLNNNPKAISILADRIKEVIRKSGIDQKKIVGAGIGMPGFIDFKKGVNYSFLEIQEKTITGYLSEKLKMPVYIDNDSSLIALAELHFGSAKHRKNAMVINEGWGIGLGMILNGELFRGHNGFAGEFSHIPLFDNNKLCSCGKSGCLETEASLLAIIEKAANGIQQGRNSALGAGFPAGHPEQDWEEVVKAASKGDRLVMELLSTTGYNIGRAIAILIHLMNPEVVVLSGRGALAGKVWQAPIQQALNEHSIPRLAANTTLAISTLGYQAELIGSAALVMEHLAKTNDSPIKARSSKEKKEVQ</sequence>
<dbReference type="SUPFAM" id="SSF53067">
    <property type="entry name" value="Actin-like ATPase domain"/>
    <property type="match status" value="1"/>
</dbReference>
<dbReference type="InterPro" id="IPR043129">
    <property type="entry name" value="ATPase_NBD"/>
</dbReference>
<dbReference type="Gene3D" id="3.30.420.40">
    <property type="match status" value="2"/>
</dbReference>
<protein>
    <submittedName>
        <fullName evidence="2">ROK family protein</fullName>
    </submittedName>
</protein>
<dbReference type="SUPFAM" id="SSF46785">
    <property type="entry name" value="Winged helix' DNA-binding domain"/>
    <property type="match status" value="1"/>
</dbReference>
<dbReference type="InterPro" id="IPR036390">
    <property type="entry name" value="WH_DNA-bd_sf"/>
</dbReference>
<dbReference type="EMBL" id="JAKLTR010000002">
    <property type="protein sequence ID" value="MCG2613304.1"/>
    <property type="molecule type" value="Genomic_DNA"/>
</dbReference>
<comment type="similarity">
    <text evidence="1">Belongs to the ROK (NagC/XylR) family.</text>
</comment>
<dbReference type="PANTHER" id="PTHR18964">
    <property type="entry name" value="ROK (REPRESSOR, ORF, KINASE) FAMILY"/>
    <property type="match status" value="1"/>
</dbReference>
<accession>A0ABS9KLW8</accession>
<dbReference type="InterPro" id="IPR000600">
    <property type="entry name" value="ROK"/>
</dbReference>
<evidence type="ECO:0000313" key="3">
    <source>
        <dbReference type="Proteomes" id="UP001165367"/>
    </source>
</evidence>
<dbReference type="RefSeq" id="WP_237868533.1">
    <property type="nucleotide sequence ID" value="NZ_JAKLTR010000002.1"/>
</dbReference>
<proteinExistence type="inferred from homology"/>
<keyword evidence="3" id="KW-1185">Reference proteome</keyword>
<dbReference type="Pfam" id="PF00480">
    <property type="entry name" value="ROK"/>
    <property type="match status" value="1"/>
</dbReference>
<reference evidence="2" key="1">
    <citation type="submission" date="2022-01" db="EMBL/GenBank/DDBJ databases">
        <authorList>
            <person name="Jo J.-H."/>
            <person name="Im W.-T."/>
        </authorList>
    </citation>
    <scope>NUCLEOTIDE SEQUENCE</scope>
    <source>
        <strain evidence="2">NA20</strain>
    </source>
</reference>
<evidence type="ECO:0000256" key="1">
    <source>
        <dbReference type="ARBA" id="ARBA00006479"/>
    </source>
</evidence>
<dbReference type="PANTHER" id="PTHR18964:SF149">
    <property type="entry name" value="BIFUNCTIONAL UDP-N-ACETYLGLUCOSAMINE 2-EPIMERASE_N-ACETYLMANNOSAMINE KINASE"/>
    <property type="match status" value="1"/>
</dbReference>
<dbReference type="InterPro" id="IPR036388">
    <property type="entry name" value="WH-like_DNA-bd_sf"/>
</dbReference>
<dbReference type="Proteomes" id="UP001165367">
    <property type="component" value="Unassembled WGS sequence"/>
</dbReference>
<comment type="caution">
    <text evidence="2">The sequence shown here is derived from an EMBL/GenBank/DDBJ whole genome shotgun (WGS) entry which is preliminary data.</text>
</comment>
<organism evidence="2 3">
    <name type="scientific">Terrimonas ginsenosidimutans</name>
    <dbReference type="NCBI Taxonomy" id="2908004"/>
    <lineage>
        <taxon>Bacteria</taxon>
        <taxon>Pseudomonadati</taxon>
        <taxon>Bacteroidota</taxon>
        <taxon>Chitinophagia</taxon>
        <taxon>Chitinophagales</taxon>
        <taxon>Chitinophagaceae</taxon>
        <taxon>Terrimonas</taxon>
    </lineage>
</organism>
<dbReference type="Gene3D" id="1.10.10.10">
    <property type="entry name" value="Winged helix-like DNA-binding domain superfamily/Winged helix DNA-binding domain"/>
    <property type="match status" value="1"/>
</dbReference>